<feature type="compositionally biased region" description="Basic and acidic residues" evidence="1">
    <location>
        <begin position="178"/>
        <end position="196"/>
    </location>
</feature>
<dbReference type="HOGENOM" id="CLU_894466_0_0_1"/>
<reference evidence="3 4" key="1">
    <citation type="journal article" date="2011" name="Genome Biol.">
        <title>Comparative genome sequence analysis underscores mycoparasitism as the ancestral life style of Trichoderma.</title>
        <authorList>
            <person name="Kubicek C.P."/>
            <person name="Herrera-Estrella A."/>
            <person name="Seidl-Seiboth V."/>
            <person name="Martinez D.A."/>
            <person name="Druzhinina I.S."/>
            <person name="Thon M."/>
            <person name="Zeilinger S."/>
            <person name="Casas-Flores S."/>
            <person name="Horwitz B.A."/>
            <person name="Mukherjee P.K."/>
            <person name="Mukherjee M."/>
            <person name="Kredics L."/>
            <person name="Alcaraz L.D."/>
            <person name="Aerts A."/>
            <person name="Antal Z."/>
            <person name="Atanasova L."/>
            <person name="Cervantes-Badillo M.G."/>
            <person name="Challacombe J."/>
            <person name="Chertkov O."/>
            <person name="McCluskey K."/>
            <person name="Coulpier F."/>
            <person name="Deshpande N."/>
            <person name="von Doehren H."/>
            <person name="Ebbole D.J."/>
            <person name="Esquivel-Naranjo E.U."/>
            <person name="Fekete E."/>
            <person name="Flipphi M."/>
            <person name="Glaser F."/>
            <person name="Gomez-Rodriguez E.Y."/>
            <person name="Gruber S."/>
            <person name="Han C."/>
            <person name="Henrissat B."/>
            <person name="Hermosa R."/>
            <person name="Hernandez-Onate M."/>
            <person name="Karaffa L."/>
            <person name="Kosti I."/>
            <person name="Le Crom S."/>
            <person name="Lindquist E."/>
            <person name="Lucas S."/>
            <person name="Luebeck M."/>
            <person name="Luebeck P.S."/>
            <person name="Margeot A."/>
            <person name="Metz B."/>
            <person name="Misra M."/>
            <person name="Nevalainen H."/>
            <person name="Omann M."/>
            <person name="Packer N."/>
            <person name="Perrone G."/>
            <person name="Uresti-Rivera E.E."/>
            <person name="Salamov A."/>
            <person name="Schmoll M."/>
            <person name="Seiboth B."/>
            <person name="Shapiro H."/>
            <person name="Sukno S."/>
            <person name="Tamayo-Ramos J.A."/>
            <person name="Tisch D."/>
            <person name="Wiest A."/>
            <person name="Wilkinson H.H."/>
            <person name="Zhang M."/>
            <person name="Coutinho P.M."/>
            <person name="Kenerley C.M."/>
            <person name="Monte E."/>
            <person name="Baker S.E."/>
            <person name="Grigoriev I.V."/>
        </authorList>
    </citation>
    <scope>NUCLEOTIDE SEQUENCE [LARGE SCALE GENOMIC DNA]</scope>
    <source>
        <strain evidence="4">Gv29-8 / FGSC 10586</strain>
    </source>
</reference>
<dbReference type="OrthoDB" id="4899213at2759"/>
<dbReference type="AlphaFoldDB" id="G9MW60"/>
<keyword evidence="4" id="KW-1185">Reference proteome</keyword>
<dbReference type="RefSeq" id="XP_013955551.1">
    <property type="nucleotide sequence ID" value="XM_014100076.1"/>
</dbReference>
<name>G9MW60_HYPVG</name>
<evidence type="ECO:0000313" key="3">
    <source>
        <dbReference type="EMBL" id="EHK21356.1"/>
    </source>
</evidence>
<feature type="region of interest" description="Disordered" evidence="1">
    <location>
        <begin position="178"/>
        <end position="203"/>
    </location>
</feature>
<proteinExistence type="predicted"/>
<accession>G9MW60</accession>
<keyword evidence="2" id="KW-0472">Membrane</keyword>
<keyword evidence="2" id="KW-0812">Transmembrane</keyword>
<organism evidence="3 4">
    <name type="scientific">Hypocrea virens (strain Gv29-8 / FGSC 10586)</name>
    <name type="common">Gliocladium virens</name>
    <name type="synonym">Trichoderma virens</name>
    <dbReference type="NCBI Taxonomy" id="413071"/>
    <lineage>
        <taxon>Eukaryota</taxon>
        <taxon>Fungi</taxon>
        <taxon>Dikarya</taxon>
        <taxon>Ascomycota</taxon>
        <taxon>Pezizomycotina</taxon>
        <taxon>Sordariomycetes</taxon>
        <taxon>Hypocreomycetidae</taxon>
        <taxon>Hypocreales</taxon>
        <taxon>Hypocreaceae</taxon>
        <taxon>Trichoderma</taxon>
    </lineage>
</organism>
<comment type="caution">
    <text evidence="3">The sequence shown here is derived from an EMBL/GenBank/DDBJ whole genome shotgun (WGS) entry which is preliminary data.</text>
</comment>
<dbReference type="VEuPathDB" id="FungiDB:TRIVIDRAFT_70289"/>
<evidence type="ECO:0000256" key="2">
    <source>
        <dbReference type="SAM" id="Phobius"/>
    </source>
</evidence>
<feature type="transmembrane region" description="Helical" evidence="2">
    <location>
        <begin position="121"/>
        <end position="139"/>
    </location>
</feature>
<feature type="transmembrane region" description="Helical" evidence="2">
    <location>
        <begin position="214"/>
        <end position="232"/>
    </location>
</feature>
<protein>
    <submittedName>
        <fullName evidence="3">Uncharacterized protein</fullName>
    </submittedName>
</protein>
<dbReference type="EMBL" id="ABDF02000072">
    <property type="protein sequence ID" value="EHK21356.1"/>
    <property type="molecule type" value="Genomic_DNA"/>
</dbReference>
<dbReference type="Proteomes" id="UP000007115">
    <property type="component" value="Unassembled WGS sequence"/>
</dbReference>
<gene>
    <name evidence="3" type="ORF">TRIVIDRAFT_70289</name>
</gene>
<dbReference type="GeneID" id="25797331"/>
<evidence type="ECO:0000313" key="4">
    <source>
        <dbReference type="Proteomes" id="UP000007115"/>
    </source>
</evidence>
<sequence length="311" mass="34958">MSVDMYPYLVTRYEAILDKDLERMNEAPRIATPAGMLPQISSNWGVRFEQMGHLLYRWLETTDFVNSDETMFLSKSKKAKRNIRSLLARIISRMGYYVRLARLIPEHPSDDREHLRELIRFLYFTILHFGILLVASPGIRSYAGVAAKLRADLLSNEKEITVFKATWIKRKLDEAPASVEEARDSDTSTSTRHGDMESGSDASTFGHPASPGQLLMIVLHLLILLNLPALWSSTSTPDRRLKASAMAATFVNRSISSAGYCQTTKKDIEKNAASDLCNRGAANLTYAQRGFDQCGLSFGYSVYLHCFSSIQ</sequence>
<keyword evidence="2" id="KW-1133">Transmembrane helix</keyword>
<dbReference type="InParanoid" id="G9MW60"/>
<evidence type="ECO:0000256" key="1">
    <source>
        <dbReference type="SAM" id="MobiDB-lite"/>
    </source>
</evidence>